<keyword evidence="1" id="KW-0732">Signal</keyword>
<feature type="signal peptide" evidence="1">
    <location>
        <begin position="1"/>
        <end position="21"/>
    </location>
</feature>
<name>A0A328BT23_9CAUL</name>
<sequence>MNTKAMIAALCAFALPAAAHAATAFDFEGEAGYYDGSRIIADGDLVLTITPEGADYLYFGDLGVALLGASAVTASAYNPLQSDGFAPIRFAFDRAIASITFNFGDAGGDDDGAVTVAAYGAGGDFLGSASSLYGPGAAQGGSLILAFAGARYFIASTDAAQNPHSLGWDIGAVQAAGAAVPEPSAWALMILGFGAVGAAVRRRPLPAPAPRPAAGPAPRRC</sequence>
<dbReference type="OrthoDB" id="9800417at2"/>
<evidence type="ECO:0000313" key="3">
    <source>
        <dbReference type="EMBL" id="RAK69004.1"/>
    </source>
</evidence>
<proteinExistence type="predicted"/>
<evidence type="ECO:0000259" key="2">
    <source>
        <dbReference type="Pfam" id="PF07589"/>
    </source>
</evidence>
<dbReference type="Pfam" id="PF07589">
    <property type="entry name" value="PEP-CTERM"/>
    <property type="match status" value="1"/>
</dbReference>
<accession>A0A328BT23</accession>
<keyword evidence="4" id="KW-1185">Reference proteome</keyword>
<dbReference type="AlphaFoldDB" id="A0A328BT23"/>
<organism evidence="3 4">
    <name type="scientific">Phenylobacterium kunshanense</name>
    <dbReference type="NCBI Taxonomy" id="1445034"/>
    <lineage>
        <taxon>Bacteria</taxon>
        <taxon>Pseudomonadati</taxon>
        <taxon>Pseudomonadota</taxon>
        <taxon>Alphaproteobacteria</taxon>
        <taxon>Caulobacterales</taxon>
        <taxon>Caulobacteraceae</taxon>
        <taxon>Phenylobacterium</taxon>
    </lineage>
</organism>
<evidence type="ECO:0000256" key="1">
    <source>
        <dbReference type="SAM" id="SignalP"/>
    </source>
</evidence>
<dbReference type="NCBIfam" id="NF035944">
    <property type="entry name" value="PEPxxWA-CTERM"/>
    <property type="match status" value="1"/>
</dbReference>
<gene>
    <name evidence="3" type="ORF">DJ019_03065</name>
</gene>
<feature type="domain" description="Ice-binding protein C-terminal" evidence="2">
    <location>
        <begin position="179"/>
        <end position="203"/>
    </location>
</feature>
<protein>
    <recommendedName>
        <fullName evidence="2">Ice-binding protein C-terminal domain-containing protein</fullName>
    </recommendedName>
</protein>
<reference evidence="3 4" key="1">
    <citation type="submission" date="2018-05" db="EMBL/GenBank/DDBJ databases">
        <authorList>
            <person name="Lanie J.A."/>
            <person name="Ng W.-L."/>
            <person name="Kazmierczak K.M."/>
            <person name="Andrzejewski T.M."/>
            <person name="Davidsen T.M."/>
            <person name="Wayne K.J."/>
            <person name="Tettelin H."/>
            <person name="Glass J.I."/>
            <person name="Rusch D."/>
            <person name="Podicherti R."/>
            <person name="Tsui H.-C.T."/>
            <person name="Winkler M.E."/>
        </authorList>
    </citation>
    <scope>NUCLEOTIDE SEQUENCE [LARGE SCALE GENOMIC DNA]</scope>
    <source>
        <strain evidence="3 4">BUT-10</strain>
    </source>
</reference>
<evidence type="ECO:0000313" key="4">
    <source>
        <dbReference type="Proteomes" id="UP000249524"/>
    </source>
</evidence>
<dbReference type="EMBL" id="QFYS01000001">
    <property type="protein sequence ID" value="RAK69004.1"/>
    <property type="molecule type" value="Genomic_DNA"/>
</dbReference>
<dbReference type="RefSeq" id="WP_111274496.1">
    <property type="nucleotide sequence ID" value="NZ_QFYS01000001.1"/>
</dbReference>
<comment type="caution">
    <text evidence="3">The sequence shown here is derived from an EMBL/GenBank/DDBJ whole genome shotgun (WGS) entry which is preliminary data.</text>
</comment>
<dbReference type="Proteomes" id="UP000249524">
    <property type="component" value="Unassembled WGS sequence"/>
</dbReference>
<feature type="chain" id="PRO_5016308166" description="Ice-binding protein C-terminal domain-containing protein" evidence="1">
    <location>
        <begin position="22"/>
        <end position="221"/>
    </location>
</feature>
<dbReference type="InterPro" id="IPR013424">
    <property type="entry name" value="Ice-binding_C"/>
</dbReference>
<dbReference type="NCBIfam" id="TIGR02595">
    <property type="entry name" value="PEP_CTERM"/>
    <property type="match status" value="1"/>
</dbReference>